<evidence type="ECO:0000256" key="1">
    <source>
        <dbReference type="SAM" id="MobiDB-lite"/>
    </source>
</evidence>
<evidence type="ECO:0000313" key="2">
    <source>
        <dbReference type="EMBL" id="KAK2956578.1"/>
    </source>
</evidence>
<comment type="caution">
    <text evidence="2">The sequence shown here is derived from an EMBL/GenBank/DDBJ whole genome shotgun (WGS) entry which is preliminary data.</text>
</comment>
<sequence length="718" mass="82797">MQRQASVRDLETTVFSTIEQFNSQQLLPIILDTLDDKYLHDSESNIVLTDGESHTDVQTIDPSLLPQLHPLVPRYGGCHDVYRPCAENCMIMFPKDLFSSQSTIPKEPSRKQTQWANLMPGKGSSNSKNMPLSELVEHLPRYENGSLHPLTVIYTPFKQSSQPFPCRQVIESIDHIISCIIQLQEVQNEITKTFSPSSMENEYAQQVAENTRANWRILEKEMVDRLVSSIRAHPLIPRLLPPSIRIVGRIEETEPWTRKCSLATIALLPPEVRYLVLALPETRMVEYTACFERKNGIVTNTFLISSRGERWNPSYENHNQFVWLNVIDMFGLIPRRLSEDIEETIKRLAKDLTSKDGDTAAGLDISSSSLISMGRDRPISFLGQVMMAKQYFNALNETLRSNEISDAYRYLHRTPQQRFFKFMGQRRQEVLVYPAKGSRTKFGELKWTFKFAANAIKTKHAIRKNDFWLDYLDVDVHSRDGDKISGQPTTGIDAFVWTKDESGVDVLVGFQVSSGEWEEVDMDLYNTIYTNLRSFLRRQYKRSNPSDSDGSWTPQVKRWFMFIVPAECQERCTHRTDVELDYVGVIDTLDFVVLPLNMLPEEQQAVKEIIRRAAKLEEDEKRSESERVQRERDEMSVMLVNDEERTNLDEEKGTLEKNEVSGILVDNEETTRLDDEEEGMIVETKKTTRVIGKQKRIHPSCEGEEKRKGKSEKTCKLN</sequence>
<proteinExistence type="predicted"/>
<feature type="region of interest" description="Disordered" evidence="1">
    <location>
        <begin position="617"/>
        <end position="636"/>
    </location>
</feature>
<name>A0ABQ9XYN7_9EUKA</name>
<gene>
    <name evidence="2" type="ORF">BLNAU_8418</name>
</gene>
<protein>
    <submittedName>
        <fullName evidence="2">Uncharacterized protein</fullName>
    </submittedName>
</protein>
<dbReference type="Proteomes" id="UP001281761">
    <property type="component" value="Unassembled WGS sequence"/>
</dbReference>
<evidence type="ECO:0000313" key="3">
    <source>
        <dbReference type="Proteomes" id="UP001281761"/>
    </source>
</evidence>
<feature type="compositionally biased region" description="Basic and acidic residues" evidence="1">
    <location>
        <begin position="617"/>
        <end position="635"/>
    </location>
</feature>
<dbReference type="EMBL" id="JARBJD010000054">
    <property type="protein sequence ID" value="KAK2956578.1"/>
    <property type="molecule type" value="Genomic_DNA"/>
</dbReference>
<accession>A0ABQ9XYN7</accession>
<feature type="region of interest" description="Disordered" evidence="1">
    <location>
        <begin position="686"/>
        <end position="718"/>
    </location>
</feature>
<organism evidence="2 3">
    <name type="scientific">Blattamonas nauphoetae</name>
    <dbReference type="NCBI Taxonomy" id="2049346"/>
    <lineage>
        <taxon>Eukaryota</taxon>
        <taxon>Metamonada</taxon>
        <taxon>Preaxostyla</taxon>
        <taxon>Oxymonadida</taxon>
        <taxon>Blattamonas</taxon>
    </lineage>
</organism>
<reference evidence="2 3" key="1">
    <citation type="journal article" date="2022" name="bioRxiv">
        <title>Genomics of Preaxostyla Flagellates Illuminates Evolutionary Transitions and the Path Towards Mitochondrial Loss.</title>
        <authorList>
            <person name="Novak L.V.F."/>
            <person name="Treitli S.C."/>
            <person name="Pyrih J."/>
            <person name="Halakuc P."/>
            <person name="Pipaliya S.V."/>
            <person name="Vacek V."/>
            <person name="Brzon O."/>
            <person name="Soukal P."/>
            <person name="Eme L."/>
            <person name="Dacks J.B."/>
            <person name="Karnkowska A."/>
            <person name="Elias M."/>
            <person name="Hampl V."/>
        </authorList>
    </citation>
    <scope>NUCLEOTIDE SEQUENCE [LARGE SCALE GENOMIC DNA]</scope>
    <source>
        <strain evidence="2">NAU3</strain>
        <tissue evidence="2">Gut</tissue>
    </source>
</reference>
<feature type="compositionally biased region" description="Basic and acidic residues" evidence="1">
    <location>
        <begin position="699"/>
        <end position="718"/>
    </location>
</feature>
<keyword evidence="3" id="KW-1185">Reference proteome</keyword>